<dbReference type="Proteomes" id="UP001642464">
    <property type="component" value="Unassembled WGS sequence"/>
</dbReference>
<gene>
    <name evidence="1" type="ORF">SCF082_LOCUS40226</name>
</gene>
<protein>
    <submittedName>
        <fullName evidence="1">Uncharacterized protein</fullName>
    </submittedName>
</protein>
<proteinExistence type="predicted"/>
<sequence length="958" mass="106055">DVLEWLKDWGNLFNKAASKASFIEHLLALEKIEPALQTYLASFSPPMKSTHKDYERTTKAFVDSKFPGRFGSYREFQSAVAFRNRMCEHNLFKQFIAFCNNHMHFQAAGDMDASVIYKIFNVTSTSDKVKEFCYPHSLSKLNDLERVDVFLAPMADSKTAKLPEILKDAKEKAAEKAKAKAKKPKAKAKAKTPGKRSAAVLDEIEEFAAEMTDVHGNQRLTYFGDDILNAINYTLEKVPLRDRLNSHVTNALDLSVLFGLEGSLESAGIERATAWTRARQQIKSILTRAHALKARVSDPDQLLESVEKPAADEPKSDSDSGTFQSLAAILRAVNDKAFAAFFDSNFNFQDDDGAQSDKEISGVEIPTLASVIDEQPGIKLVINKVKKIVRTKATSPSTFEGSEEETKTRLLTDIISEVAKTVNSIFDPSLVDLAISLISASTAVGQDFYQMQQTLPATIPALNVHRKTLKAVIAMFGLKHDNAVVFLGHRTVYFLGGLFAAKESLELVLQKLNMPERKAPLLSVTDKISKGLAVLRQMVDQISTMDVEFAAGAPRRSAEDWENFRSEEKKKLTNKMKVKDLTQSLAGKLGCILERLDNLPNGFPQEVVECIPHPSADHTEIAKEVPNELVQQFEQNIANKSIKKEYLVSAVVSFHIDEAMEQEEKTCALWETQVEQAIKSSSSAALGDPDLAMAGAAGKIHENDKVFVKMTCEDSVTFNDSGLECIGVLKKKVTLRIKSTKAGREGSDGGPVDYDYLIRSAASSLRLFFAGRCVVAACGQSVSWLKTKIKMRSSFFRRLGYDLYIVPLNKQQSPEMALKCPIVCPAWLVKAKSKEPTMCFKSIGATIDMDLGDAGPVDFDLPYLQLDKIPDGVDKVNVAKAVGKDGDEVHWLGIDLSRPFTEIEISEGASKVEAKTAKAELRKRREAAMEEDFEDCHVGGSEDSQMQIPNSFVKHIFR</sequence>
<organism evidence="1 2">
    <name type="scientific">Durusdinium trenchii</name>
    <dbReference type="NCBI Taxonomy" id="1381693"/>
    <lineage>
        <taxon>Eukaryota</taxon>
        <taxon>Sar</taxon>
        <taxon>Alveolata</taxon>
        <taxon>Dinophyceae</taxon>
        <taxon>Suessiales</taxon>
        <taxon>Symbiodiniaceae</taxon>
        <taxon>Durusdinium</taxon>
    </lineage>
</organism>
<name>A0ABP0QCX0_9DINO</name>
<comment type="caution">
    <text evidence="1">The sequence shown here is derived from an EMBL/GenBank/DDBJ whole genome shotgun (WGS) entry which is preliminary data.</text>
</comment>
<evidence type="ECO:0000313" key="1">
    <source>
        <dbReference type="EMBL" id="CAK9084847.1"/>
    </source>
</evidence>
<keyword evidence="2" id="KW-1185">Reference proteome</keyword>
<dbReference type="EMBL" id="CAXAMM010039222">
    <property type="protein sequence ID" value="CAK9084847.1"/>
    <property type="molecule type" value="Genomic_DNA"/>
</dbReference>
<reference evidence="1 2" key="1">
    <citation type="submission" date="2024-02" db="EMBL/GenBank/DDBJ databases">
        <authorList>
            <person name="Chen Y."/>
            <person name="Shah S."/>
            <person name="Dougan E. K."/>
            <person name="Thang M."/>
            <person name="Chan C."/>
        </authorList>
    </citation>
    <scope>NUCLEOTIDE SEQUENCE [LARGE SCALE GENOMIC DNA]</scope>
</reference>
<feature type="non-terminal residue" evidence="1">
    <location>
        <position position="1"/>
    </location>
</feature>
<accession>A0ABP0QCX0</accession>
<evidence type="ECO:0000313" key="2">
    <source>
        <dbReference type="Proteomes" id="UP001642464"/>
    </source>
</evidence>